<reference evidence="1 3" key="1">
    <citation type="submission" date="2020-07" db="EMBL/GenBank/DDBJ databases">
        <title>Sequencing the genomes of 1000 actinobacteria strains.</title>
        <authorList>
            <person name="Klenk H.-P."/>
        </authorList>
    </citation>
    <scope>NUCLEOTIDE SEQUENCE [LARGE SCALE GENOMIC DNA]</scope>
    <source>
        <strain evidence="1 3">DSM 21349</strain>
    </source>
</reference>
<gene>
    <name evidence="1" type="ORF">FB382_003924</name>
    <name evidence="2" type="ORF">FB382_004354</name>
</gene>
<comment type="caution">
    <text evidence="1">The sequence shown here is derived from an EMBL/GenBank/DDBJ whole genome shotgun (WGS) entry which is preliminary data.</text>
</comment>
<protein>
    <submittedName>
        <fullName evidence="1">Uncharacterized protein</fullName>
    </submittedName>
</protein>
<dbReference type="RefSeq" id="WP_281380026.1">
    <property type="nucleotide sequence ID" value="NZ_JACGXA010000002.1"/>
</dbReference>
<dbReference type="EMBL" id="JACGXA010000002">
    <property type="protein sequence ID" value="MBA8805579.1"/>
    <property type="molecule type" value="Genomic_DNA"/>
</dbReference>
<evidence type="ECO:0000313" key="1">
    <source>
        <dbReference type="EMBL" id="MBA8805579.1"/>
    </source>
</evidence>
<accession>A0A7W3J3K6</accession>
<evidence type="ECO:0000313" key="3">
    <source>
        <dbReference type="Proteomes" id="UP000580910"/>
    </source>
</evidence>
<name>A0A7W3J3K6_9ACTN</name>
<dbReference type="Proteomes" id="UP000580910">
    <property type="component" value="Unassembled WGS sequence"/>
</dbReference>
<dbReference type="AlphaFoldDB" id="A0A7W3J3K6"/>
<sequence>MSRSKFESLATTIHGAVIECTADAYFLDYNGRTYTTPRKVVAA</sequence>
<keyword evidence="3" id="KW-1185">Reference proteome</keyword>
<proteinExistence type="predicted"/>
<evidence type="ECO:0000313" key="2">
    <source>
        <dbReference type="EMBL" id="MBA8806003.1"/>
    </source>
</evidence>
<dbReference type="EMBL" id="JACGXA010000004">
    <property type="protein sequence ID" value="MBA8806003.1"/>
    <property type="molecule type" value="Genomic_DNA"/>
</dbReference>
<organism evidence="1 3">
    <name type="scientific">Nocardioides ginsengisegetis</name>
    <dbReference type="NCBI Taxonomy" id="661491"/>
    <lineage>
        <taxon>Bacteria</taxon>
        <taxon>Bacillati</taxon>
        <taxon>Actinomycetota</taxon>
        <taxon>Actinomycetes</taxon>
        <taxon>Propionibacteriales</taxon>
        <taxon>Nocardioidaceae</taxon>
        <taxon>Nocardioides</taxon>
    </lineage>
</organism>